<dbReference type="InterPro" id="IPR027477">
    <property type="entry name" value="Succ_DH/fumarate_Rdtase_cat_sf"/>
</dbReference>
<protein>
    <recommendedName>
        <fullName evidence="6">Fumarate reductase</fullName>
        <ecNumber evidence="6">1.3.1.6</ecNumber>
    </recommendedName>
</protein>
<name>D8QA72_SCHCM</name>
<dbReference type="GeneID" id="9588692"/>
<dbReference type="eggNOG" id="KOG2404">
    <property type="taxonomic scope" value="Eukaryota"/>
</dbReference>
<comment type="function">
    <text evidence="6">Irreversibly catalyzes the reduction of fumarate to succinate.</text>
</comment>
<evidence type="ECO:0000256" key="3">
    <source>
        <dbReference type="ARBA" id="ARBA00022827"/>
    </source>
</evidence>
<evidence type="ECO:0000313" key="9">
    <source>
        <dbReference type="Proteomes" id="UP000007431"/>
    </source>
</evidence>
<dbReference type="PANTHER" id="PTHR43400:SF1">
    <property type="entry name" value="FUMARATE REDUCTASE"/>
    <property type="match status" value="1"/>
</dbReference>
<dbReference type="FunFam" id="3.90.700.10:FF:000007">
    <property type="entry name" value="NADH-dependent fumarate reductase"/>
    <property type="match status" value="1"/>
</dbReference>
<keyword evidence="9" id="KW-1185">Reference proteome</keyword>
<evidence type="ECO:0000256" key="5">
    <source>
        <dbReference type="ARBA" id="ARBA00050832"/>
    </source>
</evidence>
<dbReference type="VEuPathDB" id="FungiDB:SCHCODRAFT_0257792"/>
<dbReference type="RefSeq" id="XP_003030256.1">
    <property type="nucleotide sequence ID" value="XM_003030210.1"/>
</dbReference>
<sequence>MAKGDALLTSRVEGLQCLASKEGRWQRYSSSFADGLCGLHLPTIPTMPAHHEVSKPLGNTSSCHATLPAPGHFVACNDGPVQRSDFHEVVVAGRTLGRVEHANVVFVVSAYEAASFRYARHAAMSTSRTIVVGGGLAGLSAAHTALENGATVVLLDKKPALGGNSVKASSGINGAGTPAQQANNIIDTPEAFYRDTEASARDLARPHLIKALTDHSAPTLQWLVDTFGVDLSLVTRLGGHSIPRTHRGKGGAPGWAMTSALVKALEAKSDRAQIVKDAKVTALLKDGGRVTGVEYEVGGERRTEHGAVVIATGGYAADFAPGGFLAQHRADLTALPTTNGDHATGDGHRLAASLGGALCDMDQVQVHPTGFVDPKDPDAKTKFLAAEALRGVGGLLIDKNGARFVNELDRRDAVTAAMQKAEAPIRLLLNPQAAAALEAHCKFYQSKGLMKRYENAAELAQDTGLSLSSLEATFKSHQAYADGREKDPFGKSNFDNATYTLDEPLLVAQMTPVVHYTMGGITVDDQARVLDASGAPIPGLFAAGEAIGGVHGRNRLGGSSLLEAVVFGRIAGKSSTA</sequence>
<dbReference type="InParanoid" id="D8QA72"/>
<comment type="catalytic activity">
    <reaction evidence="5 6">
        <text>succinate + NAD(+) = fumarate + NADH + H(+)</text>
        <dbReference type="Rhea" id="RHEA:18281"/>
        <dbReference type="ChEBI" id="CHEBI:15378"/>
        <dbReference type="ChEBI" id="CHEBI:29806"/>
        <dbReference type="ChEBI" id="CHEBI:30031"/>
        <dbReference type="ChEBI" id="CHEBI:57540"/>
        <dbReference type="ChEBI" id="CHEBI:57945"/>
        <dbReference type="EC" id="1.3.1.6"/>
    </reaction>
</comment>
<dbReference type="AlphaFoldDB" id="D8QA72"/>
<feature type="domain" description="FAD-dependent oxidoreductase 2 FAD-binding" evidence="7">
    <location>
        <begin position="130"/>
        <end position="561"/>
    </location>
</feature>
<evidence type="ECO:0000256" key="6">
    <source>
        <dbReference type="RuleBase" id="RU366062"/>
    </source>
</evidence>
<gene>
    <name evidence="8" type="ORF">SCHCODRAFT_257792</name>
</gene>
<dbReference type="OMA" id="LRQWDIQ"/>
<evidence type="ECO:0000256" key="4">
    <source>
        <dbReference type="ARBA" id="ARBA00023002"/>
    </source>
</evidence>
<keyword evidence="4 6" id="KW-0560">Oxidoreductase</keyword>
<evidence type="ECO:0000256" key="1">
    <source>
        <dbReference type="ARBA" id="ARBA00008040"/>
    </source>
</evidence>
<dbReference type="InterPro" id="IPR003953">
    <property type="entry name" value="FAD-dep_OxRdtase_2_FAD-bd"/>
</dbReference>
<comment type="cofactor">
    <cofactor evidence="6">
        <name>FAD</name>
        <dbReference type="ChEBI" id="CHEBI:57692"/>
    </cofactor>
    <text evidence="6">Binds 1 FAD per monomer.</text>
</comment>
<evidence type="ECO:0000313" key="8">
    <source>
        <dbReference type="EMBL" id="EFI95353.1"/>
    </source>
</evidence>
<dbReference type="GO" id="GO:0010181">
    <property type="term" value="F:FMN binding"/>
    <property type="evidence" value="ECO:0007669"/>
    <property type="project" value="InterPro"/>
</dbReference>
<dbReference type="Gene3D" id="3.90.700.10">
    <property type="entry name" value="Succinate dehydrogenase/fumarate reductase flavoprotein, catalytic domain"/>
    <property type="match status" value="1"/>
</dbReference>
<dbReference type="HOGENOM" id="CLU_011398_4_5_1"/>
<dbReference type="STRING" id="578458.D8QA72"/>
<dbReference type="EC" id="1.3.1.6" evidence="6"/>
<accession>D8QA72</accession>
<comment type="similarity">
    <text evidence="1 6">Belongs to the FAD-dependent oxidoreductase 2 family. FRD/SDH subfamily.</text>
</comment>
<evidence type="ECO:0000259" key="7">
    <source>
        <dbReference type="Pfam" id="PF00890"/>
    </source>
</evidence>
<reference evidence="8 9" key="1">
    <citation type="journal article" date="2010" name="Nat. Biotechnol.">
        <title>Genome sequence of the model mushroom Schizophyllum commune.</title>
        <authorList>
            <person name="Ohm R.A."/>
            <person name="de Jong J.F."/>
            <person name="Lugones L.G."/>
            <person name="Aerts A."/>
            <person name="Kothe E."/>
            <person name="Stajich J.E."/>
            <person name="de Vries R.P."/>
            <person name="Record E."/>
            <person name="Levasseur A."/>
            <person name="Baker S.E."/>
            <person name="Bartholomew K.A."/>
            <person name="Coutinho P.M."/>
            <person name="Erdmann S."/>
            <person name="Fowler T.J."/>
            <person name="Gathman A.C."/>
            <person name="Lombard V."/>
            <person name="Henrissat B."/>
            <person name="Knabe N."/>
            <person name="Kuees U."/>
            <person name="Lilly W.W."/>
            <person name="Lindquist E."/>
            <person name="Lucas S."/>
            <person name="Magnuson J.K."/>
            <person name="Piumi F."/>
            <person name="Raudaskoski M."/>
            <person name="Salamov A."/>
            <person name="Schmutz J."/>
            <person name="Schwarze F.W.M.R."/>
            <person name="vanKuyk P.A."/>
            <person name="Horton J.S."/>
            <person name="Grigoriev I.V."/>
            <person name="Woesten H.A.B."/>
        </authorList>
    </citation>
    <scope>NUCLEOTIDE SEQUENCE [LARGE SCALE GENOMIC DNA]</scope>
    <source>
        <strain evidence="9">H4-8 / FGSC 9210</strain>
    </source>
</reference>
<dbReference type="PANTHER" id="PTHR43400">
    <property type="entry name" value="FUMARATE REDUCTASE"/>
    <property type="match status" value="1"/>
</dbReference>
<dbReference type="KEGG" id="scm:SCHCO_0257792"/>
<dbReference type="InterPro" id="IPR036188">
    <property type="entry name" value="FAD/NAD-bd_sf"/>
</dbReference>
<keyword evidence="2 6" id="KW-0285">Flavoprotein</keyword>
<dbReference type="NCBIfam" id="TIGR01813">
    <property type="entry name" value="flavo_cyto_c"/>
    <property type="match status" value="1"/>
</dbReference>
<keyword evidence="3 6" id="KW-0274">FAD</keyword>
<proteinExistence type="inferred from homology"/>
<dbReference type="SUPFAM" id="SSF56425">
    <property type="entry name" value="Succinate dehydrogenase/fumarate reductase flavoprotein, catalytic domain"/>
    <property type="match status" value="1"/>
</dbReference>
<dbReference type="SUPFAM" id="SSF51905">
    <property type="entry name" value="FAD/NAD(P)-binding domain"/>
    <property type="match status" value="1"/>
</dbReference>
<dbReference type="Pfam" id="PF00890">
    <property type="entry name" value="FAD_binding_2"/>
    <property type="match status" value="1"/>
</dbReference>
<dbReference type="EMBL" id="GL377308">
    <property type="protein sequence ID" value="EFI95353.1"/>
    <property type="molecule type" value="Genomic_DNA"/>
</dbReference>
<dbReference type="InterPro" id="IPR010960">
    <property type="entry name" value="Flavocytochrome_c"/>
</dbReference>
<dbReference type="Proteomes" id="UP000007431">
    <property type="component" value="Unassembled WGS sequence"/>
</dbReference>
<organism evidence="9">
    <name type="scientific">Schizophyllum commune (strain H4-8 / FGSC 9210)</name>
    <name type="common">Split gill fungus</name>
    <dbReference type="NCBI Taxonomy" id="578458"/>
    <lineage>
        <taxon>Eukaryota</taxon>
        <taxon>Fungi</taxon>
        <taxon>Dikarya</taxon>
        <taxon>Basidiomycota</taxon>
        <taxon>Agaricomycotina</taxon>
        <taxon>Agaricomycetes</taxon>
        <taxon>Agaricomycetidae</taxon>
        <taxon>Agaricales</taxon>
        <taxon>Schizophyllaceae</taxon>
        <taxon>Schizophyllum</taxon>
    </lineage>
</organism>
<evidence type="ECO:0000256" key="2">
    <source>
        <dbReference type="ARBA" id="ARBA00022630"/>
    </source>
</evidence>
<dbReference type="FunCoup" id="D8QA72">
    <property type="interactions" value="14"/>
</dbReference>
<dbReference type="GO" id="GO:0016156">
    <property type="term" value="F:fumarate reductase (NADH) activity"/>
    <property type="evidence" value="ECO:0007669"/>
    <property type="project" value="UniProtKB-EC"/>
</dbReference>
<dbReference type="Gene3D" id="3.50.50.60">
    <property type="entry name" value="FAD/NAD(P)-binding domain"/>
    <property type="match status" value="1"/>
</dbReference>
<dbReference type="InterPro" id="IPR050315">
    <property type="entry name" value="FAD-oxidoreductase_2"/>
</dbReference>
<dbReference type="OrthoDB" id="10254877at2759"/>